<reference evidence="1" key="1">
    <citation type="submission" date="2021-01" db="EMBL/GenBank/DDBJ databases">
        <title>Whole genome shotgun sequence of Sinosporangium siamense NBRC 109515.</title>
        <authorList>
            <person name="Komaki H."/>
            <person name="Tamura T."/>
        </authorList>
    </citation>
    <scope>NUCLEOTIDE SEQUENCE</scope>
    <source>
        <strain evidence="1">NBRC 109515</strain>
    </source>
</reference>
<dbReference type="Proteomes" id="UP000606172">
    <property type="component" value="Unassembled WGS sequence"/>
</dbReference>
<sequence>MHMNLRDTVAYYEELIRGTSPFGAALAWTVILPLGQPVSFPEAASRLIGGGHPVLVESDEEFDEAAHSMDFIAAYLGQAGPATMLVEPSGFSYAGREQVMAWLSHNAQVWHVSWNVTSRRDLDYAAHGQWLARLPEFHHEMLHGTDPGALAEEAALLREAAEAPWPRQRATAMAIVEMRTGARLPEDWFDRPRQVAVVDQPITEQDPPIGLWHHEPDLDARLRSAPEETRRAVLLRLAGSLVERFDLGATPLGHAVRTAHEGMPLDAELWEDMRYAWERLGERWAVRLAAPREEYEHTWPRWVAANGVRHSLRSLGEGANWFDGVTYARFALGDEWPSVKRWIREMICSGSPLQA</sequence>
<dbReference type="RefSeq" id="WP_204034030.1">
    <property type="nucleotide sequence ID" value="NZ_BOOW01000062.1"/>
</dbReference>
<gene>
    <name evidence="1" type="ORF">Ssi02_77780</name>
</gene>
<comment type="caution">
    <text evidence="1">The sequence shown here is derived from an EMBL/GenBank/DDBJ whole genome shotgun (WGS) entry which is preliminary data.</text>
</comment>
<proteinExistence type="predicted"/>
<dbReference type="EMBL" id="BOOW01000062">
    <property type="protein sequence ID" value="GII97547.1"/>
    <property type="molecule type" value="Genomic_DNA"/>
</dbReference>
<evidence type="ECO:0000313" key="2">
    <source>
        <dbReference type="Proteomes" id="UP000606172"/>
    </source>
</evidence>
<accession>A0A919VCF1</accession>
<evidence type="ECO:0000313" key="1">
    <source>
        <dbReference type="EMBL" id="GII97547.1"/>
    </source>
</evidence>
<name>A0A919VCF1_9ACTN</name>
<protein>
    <submittedName>
        <fullName evidence="1">Uncharacterized protein</fullName>
    </submittedName>
</protein>
<keyword evidence="2" id="KW-1185">Reference proteome</keyword>
<dbReference type="AlphaFoldDB" id="A0A919VCF1"/>
<organism evidence="1 2">
    <name type="scientific">Sinosporangium siamense</name>
    <dbReference type="NCBI Taxonomy" id="1367973"/>
    <lineage>
        <taxon>Bacteria</taxon>
        <taxon>Bacillati</taxon>
        <taxon>Actinomycetota</taxon>
        <taxon>Actinomycetes</taxon>
        <taxon>Streptosporangiales</taxon>
        <taxon>Streptosporangiaceae</taxon>
        <taxon>Sinosporangium</taxon>
    </lineage>
</organism>